<dbReference type="Gene3D" id="2.60.40.10">
    <property type="entry name" value="Immunoglobulins"/>
    <property type="match status" value="1"/>
</dbReference>
<dbReference type="InterPro" id="IPR050199">
    <property type="entry name" value="IgHV"/>
</dbReference>
<keyword evidence="2" id="KW-1064">Adaptive immunity</keyword>
<dbReference type="InterPro" id="IPR013783">
    <property type="entry name" value="Ig-like_fold"/>
</dbReference>
<evidence type="ECO:0000256" key="1">
    <source>
        <dbReference type="ARBA" id="ARBA00022859"/>
    </source>
</evidence>
<dbReference type="Pfam" id="PF07686">
    <property type="entry name" value="V-set"/>
    <property type="match status" value="1"/>
</dbReference>
<evidence type="ECO:0000259" key="5">
    <source>
        <dbReference type="PROSITE" id="PS50835"/>
    </source>
</evidence>
<dbReference type="InterPro" id="IPR007110">
    <property type="entry name" value="Ig-like_dom"/>
</dbReference>
<evidence type="ECO:0000256" key="4">
    <source>
        <dbReference type="SAM" id="MobiDB-lite"/>
    </source>
</evidence>
<keyword evidence="1" id="KW-0391">Immunity</keyword>
<evidence type="ECO:0000256" key="3">
    <source>
        <dbReference type="ARBA" id="ARBA00043265"/>
    </source>
</evidence>
<evidence type="ECO:0000313" key="7">
    <source>
        <dbReference type="Proteomes" id="UP000472261"/>
    </source>
</evidence>
<reference evidence="6" key="2">
    <citation type="submission" date="2025-09" db="UniProtKB">
        <authorList>
            <consortium name="Ensembl"/>
        </authorList>
    </citation>
    <scope>IDENTIFICATION</scope>
</reference>
<evidence type="ECO:0000313" key="6">
    <source>
        <dbReference type="Ensembl" id="ENSPCLP00000017025.1"/>
    </source>
</evidence>
<dbReference type="InterPro" id="IPR013106">
    <property type="entry name" value="Ig_V-set"/>
</dbReference>
<dbReference type="Ensembl" id="ENSPCLT00000022756.1">
    <property type="protein sequence ID" value="ENSPCLP00000017025.1"/>
    <property type="gene ID" value="ENSPCLG00000014159.1"/>
</dbReference>
<evidence type="ECO:0000256" key="2">
    <source>
        <dbReference type="ARBA" id="ARBA00023130"/>
    </source>
</evidence>
<dbReference type="SUPFAM" id="SSF48726">
    <property type="entry name" value="Immunoglobulin"/>
    <property type="match status" value="1"/>
</dbReference>
<dbReference type="OMA" id="RYFCAVY"/>
<dbReference type="GO" id="GO:0005576">
    <property type="term" value="C:extracellular region"/>
    <property type="evidence" value="ECO:0007669"/>
    <property type="project" value="UniProtKB-ARBA"/>
</dbReference>
<organism evidence="6 7">
    <name type="scientific">Phasianus colchicus</name>
    <name type="common">Common pheasant</name>
    <dbReference type="NCBI Taxonomy" id="9054"/>
    <lineage>
        <taxon>Eukaryota</taxon>
        <taxon>Metazoa</taxon>
        <taxon>Chordata</taxon>
        <taxon>Craniata</taxon>
        <taxon>Vertebrata</taxon>
        <taxon>Euteleostomi</taxon>
        <taxon>Archelosauria</taxon>
        <taxon>Archosauria</taxon>
        <taxon>Dinosauria</taxon>
        <taxon>Saurischia</taxon>
        <taxon>Theropoda</taxon>
        <taxon>Coelurosauria</taxon>
        <taxon>Aves</taxon>
        <taxon>Neognathae</taxon>
        <taxon>Galloanserae</taxon>
        <taxon>Galliformes</taxon>
        <taxon>Phasianidae</taxon>
        <taxon>Phasianinae</taxon>
        <taxon>Phasianus</taxon>
    </lineage>
</organism>
<dbReference type="Proteomes" id="UP000472261">
    <property type="component" value="Unplaced"/>
</dbReference>
<feature type="domain" description="Ig-like" evidence="5">
    <location>
        <begin position="3"/>
        <end position="119"/>
    </location>
</feature>
<dbReference type="GO" id="GO:0002250">
    <property type="term" value="P:adaptive immune response"/>
    <property type="evidence" value="ECO:0007669"/>
    <property type="project" value="UniProtKB-KW"/>
</dbReference>
<sequence length="119" mass="12958">MVPRGVVSGEGRETTEGCRCGAQGTSGGSVQLSCQGSGFSFGSYAVLWYRQALNGRLEWLSYIYGESDTRLSPELEDRASVFRDDSRSLSYLSLRALRPHDSAHYFCAVHTGTGNPAEL</sequence>
<dbReference type="SMART" id="SM00406">
    <property type="entry name" value="IGv"/>
    <property type="match status" value="1"/>
</dbReference>
<reference evidence="6" key="1">
    <citation type="submission" date="2025-08" db="UniProtKB">
        <authorList>
            <consortium name="Ensembl"/>
        </authorList>
    </citation>
    <scope>IDENTIFICATION</scope>
</reference>
<feature type="region of interest" description="Disordered" evidence="4">
    <location>
        <begin position="1"/>
        <end position="25"/>
    </location>
</feature>
<proteinExistence type="predicted"/>
<dbReference type="PANTHER" id="PTHR23266">
    <property type="entry name" value="IMMUNOGLOBULIN HEAVY CHAIN"/>
    <property type="match status" value="1"/>
</dbReference>
<keyword evidence="7" id="KW-1185">Reference proteome</keyword>
<protein>
    <recommendedName>
        <fullName evidence="5">Ig-like domain-containing protein</fullName>
    </recommendedName>
</protein>
<dbReference type="GO" id="GO:0019814">
    <property type="term" value="C:immunoglobulin complex"/>
    <property type="evidence" value="ECO:0007669"/>
    <property type="project" value="UniProtKB-KW"/>
</dbReference>
<dbReference type="InterPro" id="IPR036179">
    <property type="entry name" value="Ig-like_dom_sf"/>
</dbReference>
<dbReference type="PROSITE" id="PS50835">
    <property type="entry name" value="IG_LIKE"/>
    <property type="match status" value="1"/>
</dbReference>
<accession>A0A669QBG2</accession>
<keyword evidence="3" id="KW-1280">Immunoglobulin</keyword>
<name>A0A669QBG2_PHACC</name>
<dbReference type="AlphaFoldDB" id="A0A669QBG2"/>